<dbReference type="PROSITE" id="PS50001">
    <property type="entry name" value="SH2"/>
    <property type="match status" value="1"/>
</dbReference>
<reference evidence="5" key="1">
    <citation type="submission" date="2021-01" db="EMBL/GenBank/DDBJ databases">
        <title>A chromosome-scale assembly of European eel, Anguilla anguilla.</title>
        <authorList>
            <person name="Henkel C."/>
            <person name="Jong-Raadsen S.A."/>
            <person name="Dufour S."/>
            <person name="Weltzien F.-A."/>
            <person name="Palstra A.P."/>
            <person name="Pelster B."/>
            <person name="Spaink H.P."/>
            <person name="Van Den Thillart G.E."/>
            <person name="Jansen H."/>
            <person name="Zahm M."/>
            <person name="Klopp C."/>
            <person name="Cedric C."/>
            <person name="Louis A."/>
            <person name="Berthelot C."/>
            <person name="Parey E."/>
            <person name="Roest Crollius H."/>
            <person name="Montfort J."/>
            <person name="Robinson-Rechavi M."/>
            <person name="Bucao C."/>
            <person name="Bouchez O."/>
            <person name="Gislard M."/>
            <person name="Lluch J."/>
            <person name="Milhes M."/>
            <person name="Lampietro C."/>
            <person name="Lopez Roques C."/>
            <person name="Donnadieu C."/>
            <person name="Braasch I."/>
            <person name="Desvignes T."/>
            <person name="Postlethwait J."/>
            <person name="Bobe J."/>
            <person name="Guiguen Y."/>
            <person name="Dirks R."/>
        </authorList>
    </citation>
    <scope>NUCLEOTIDE SEQUENCE</scope>
    <source>
        <strain evidence="5">Tag_6206</strain>
        <tissue evidence="5">Liver</tissue>
    </source>
</reference>
<keyword evidence="1 2" id="KW-0727">SH2 domain</keyword>
<accession>A0A9D3S170</accession>
<feature type="domain" description="SH2" evidence="4">
    <location>
        <begin position="34"/>
        <end position="125"/>
    </location>
</feature>
<evidence type="ECO:0000256" key="3">
    <source>
        <dbReference type="SAM" id="MobiDB-lite"/>
    </source>
</evidence>
<evidence type="ECO:0000256" key="1">
    <source>
        <dbReference type="ARBA" id="ARBA00022999"/>
    </source>
</evidence>
<feature type="compositionally biased region" description="Polar residues" evidence="3">
    <location>
        <begin position="264"/>
        <end position="274"/>
    </location>
</feature>
<dbReference type="InterPro" id="IPR000980">
    <property type="entry name" value="SH2"/>
</dbReference>
<feature type="compositionally biased region" description="Basic and acidic residues" evidence="3">
    <location>
        <begin position="348"/>
        <end position="363"/>
    </location>
</feature>
<name>A0A9D3S170_ANGAN</name>
<dbReference type="GO" id="GO:0005737">
    <property type="term" value="C:cytoplasm"/>
    <property type="evidence" value="ECO:0007669"/>
    <property type="project" value="TreeGrafter"/>
</dbReference>
<dbReference type="SUPFAM" id="SSF55550">
    <property type="entry name" value="SH2 domain"/>
    <property type="match status" value="1"/>
</dbReference>
<feature type="region of interest" description="Disordered" evidence="3">
    <location>
        <begin position="340"/>
        <end position="398"/>
    </location>
</feature>
<evidence type="ECO:0000256" key="2">
    <source>
        <dbReference type="PROSITE-ProRule" id="PRU00191"/>
    </source>
</evidence>
<feature type="compositionally biased region" description="Polar residues" evidence="3">
    <location>
        <begin position="289"/>
        <end position="298"/>
    </location>
</feature>
<organism evidence="5 6">
    <name type="scientific">Anguilla anguilla</name>
    <name type="common">European freshwater eel</name>
    <name type="synonym">Muraena anguilla</name>
    <dbReference type="NCBI Taxonomy" id="7936"/>
    <lineage>
        <taxon>Eukaryota</taxon>
        <taxon>Metazoa</taxon>
        <taxon>Chordata</taxon>
        <taxon>Craniata</taxon>
        <taxon>Vertebrata</taxon>
        <taxon>Euteleostomi</taxon>
        <taxon>Actinopterygii</taxon>
        <taxon>Neopterygii</taxon>
        <taxon>Teleostei</taxon>
        <taxon>Anguilliformes</taxon>
        <taxon>Anguillidae</taxon>
        <taxon>Anguilla</taxon>
    </lineage>
</organism>
<evidence type="ECO:0000313" key="6">
    <source>
        <dbReference type="Proteomes" id="UP001044222"/>
    </source>
</evidence>
<proteinExistence type="predicted"/>
<dbReference type="InterPro" id="IPR036860">
    <property type="entry name" value="SH2_dom_sf"/>
</dbReference>
<dbReference type="PANTHER" id="PTHR14388">
    <property type="entry name" value="T CELL-SPECIFIC ADAPTER PROTEIN TSAD"/>
    <property type="match status" value="1"/>
</dbReference>
<feature type="compositionally biased region" description="Low complexity" evidence="3">
    <location>
        <begin position="366"/>
        <end position="381"/>
    </location>
</feature>
<keyword evidence="6" id="KW-1185">Reference proteome</keyword>
<dbReference type="PANTHER" id="PTHR14388:SF3">
    <property type="entry name" value="HEMATOPOIETIC SH2 DOMAIN-CONTAINING PROTEIN"/>
    <property type="match status" value="1"/>
</dbReference>
<dbReference type="Gene3D" id="3.30.505.10">
    <property type="entry name" value="SH2 domain"/>
    <property type="match status" value="1"/>
</dbReference>
<evidence type="ECO:0000313" key="5">
    <source>
        <dbReference type="EMBL" id="KAG5850798.1"/>
    </source>
</evidence>
<dbReference type="Proteomes" id="UP001044222">
    <property type="component" value="Unassembled WGS sequence"/>
</dbReference>
<feature type="region of interest" description="Disordered" evidence="3">
    <location>
        <begin position="221"/>
        <end position="301"/>
    </location>
</feature>
<sequence>MEGTDLQEKHDAALAWFSQFQLGCVIRNGVIPDWFHGIISRKAAEEMLLSKPAGYFLIRLSESRMGFTLSYRAEDRCRHFMIDVLKNGQYIIVGENINHRSLEDLVAFHRRVPILPFNELLTVACGQVSKDQTDYAELLFPQRKPLNPKPGAFSSNAHHNSNIGQLQPSPNMPPSPLQLLSRSVCGHSSQSVANTAVPTKFNPPGLYPYLDAEVANLTLQSPDTTNSVKPVPLPRKKLHSVNSVPLEQAPELPSRNFLLKRNEQSNGGPQQLSTPGPACSEAQPGLNCRSPTPNQQRSAGAKSVVAILTHLKRRSQAKGGAPEEHVYAELTEAELSFTAPEGSVGKEPVSEHVYQEVPGERLATETNTSPVPNAAAPAVSTDSVPEEYLTPPPFAPGY</sequence>
<dbReference type="SMART" id="SM00252">
    <property type="entry name" value="SH2"/>
    <property type="match status" value="1"/>
</dbReference>
<evidence type="ECO:0000259" key="4">
    <source>
        <dbReference type="PROSITE" id="PS50001"/>
    </source>
</evidence>
<comment type="caution">
    <text evidence="5">The sequence shown here is derived from an EMBL/GenBank/DDBJ whole genome shotgun (WGS) entry which is preliminary data.</text>
</comment>
<protein>
    <recommendedName>
        <fullName evidence="4">SH2 domain-containing protein</fullName>
    </recommendedName>
</protein>
<dbReference type="EMBL" id="JAFIRN010000004">
    <property type="protein sequence ID" value="KAG5850798.1"/>
    <property type="molecule type" value="Genomic_DNA"/>
</dbReference>
<dbReference type="AlphaFoldDB" id="A0A9D3S170"/>
<gene>
    <name evidence="5" type="ORF">ANANG_G00086260</name>
</gene>
<dbReference type="Pfam" id="PF00017">
    <property type="entry name" value="SH2"/>
    <property type="match status" value="1"/>
</dbReference>